<evidence type="ECO:0000313" key="6">
    <source>
        <dbReference type="EMBL" id="PWN18273.1"/>
    </source>
</evidence>
<feature type="region of interest" description="Disordered" evidence="4">
    <location>
        <begin position="734"/>
        <end position="754"/>
    </location>
</feature>
<gene>
    <name evidence="6" type="ORF">BCV69DRAFT_236894</name>
</gene>
<dbReference type="GO" id="GO:0005634">
    <property type="term" value="C:nucleus"/>
    <property type="evidence" value="ECO:0007669"/>
    <property type="project" value="TreeGrafter"/>
</dbReference>
<dbReference type="AlphaFoldDB" id="A0A316U1E2"/>
<dbReference type="PIRSF" id="PIRSF037016">
    <property type="entry name" value="Pseudouridin_synth_euk_prd"/>
    <property type="match status" value="1"/>
</dbReference>
<dbReference type="RefSeq" id="XP_025345433.1">
    <property type="nucleotide sequence ID" value="XM_025489932.1"/>
</dbReference>
<dbReference type="PROSITE" id="PS50984">
    <property type="entry name" value="TRUD"/>
    <property type="match status" value="1"/>
</dbReference>
<evidence type="ECO:0000256" key="4">
    <source>
        <dbReference type="SAM" id="MobiDB-lite"/>
    </source>
</evidence>
<dbReference type="PANTHER" id="PTHR13326:SF21">
    <property type="entry name" value="PSEUDOURIDYLATE SYNTHASE PUS7L"/>
    <property type="match status" value="1"/>
</dbReference>
<dbReference type="SUPFAM" id="SSF55120">
    <property type="entry name" value="Pseudouridine synthase"/>
    <property type="match status" value="1"/>
</dbReference>
<keyword evidence="7" id="KW-1185">Reference proteome</keyword>
<dbReference type="GO" id="GO:0003723">
    <property type="term" value="F:RNA binding"/>
    <property type="evidence" value="ECO:0007669"/>
    <property type="project" value="InterPro"/>
</dbReference>
<dbReference type="Pfam" id="PF01142">
    <property type="entry name" value="TruD"/>
    <property type="match status" value="1"/>
</dbReference>
<feature type="compositionally biased region" description="Polar residues" evidence="4">
    <location>
        <begin position="737"/>
        <end position="754"/>
    </location>
</feature>
<reference evidence="6 7" key="1">
    <citation type="journal article" date="2018" name="Mol. Biol. Evol.">
        <title>Broad Genomic Sampling Reveals a Smut Pathogenic Ancestry of the Fungal Clade Ustilaginomycotina.</title>
        <authorList>
            <person name="Kijpornyongpan T."/>
            <person name="Mondo S.J."/>
            <person name="Barry K."/>
            <person name="Sandor L."/>
            <person name="Lee J."/>
            <person name="Lipzen A."/>
            <person name="Pangilinan J."/>
            <person name="LaButti K."/>
            <person name="Hainaut M."/>
            <person name="Henrissat B."/>
            <person name="Grigoriev I.V."/>
            <person name="Spatafora J.W."/>
            <person name="Aime M.C."/>
        </authorList>
    </citation>
    <scope>NUCLEOTIDE SEQUENCE [LARGE SCALE GENOMIC DNA]</scope>
    <source>
        <strain evidence="6 7">MCA 4718</strain>
    </source>
</reference>
<dbReference type="InterPro" id="IPR011760">
    <property type="entry name" value="PsdUridine_synth_TruD_insert"/>
</dbReference>
<dbReference type="GO" id="GO:0001522">
    <property type="term" value="P:pseudouridine synthesis"/>
    <property type="evidence" value="ECO:0007669"/>
    <property type="project" value="InterPro"/>
</dbReference>
<sequence>TEKDVGIQEYVSPKLAPIEGIIKQRFSDFQVFEIAPDGKVCRLTDLGPPPASFPPASSDELDLRQQLQRENDERNDETGELKRQRQDAQKTEREAAKAKREDETAKAREHVFAWNEEDVDLSREAELVELNGDPRRVITEPLSSKELRGKVHQVVREVFKGRLLTETAEEKKPVKTKEDEEDDLMNAGANAPTPPVAPPATNSIAIRWNPNPAGKDARTMGLGNHNRKTEEAALPPYVHFFLHKTNRDTQDAISILARSLNLGGPASGIASLNKIASKELTVAGTKDKRGVTVQRVCFRRGRRTAEDIWRCVNGIGKELERGSGFGAQSSGPRKTLLDAVTSRGDRGVRIAHLEYSDRPLYLGNHKGNRFTIILRNVKTDSDDTIYKALDVLKTKGFINYYGMQRFGTSSISSHVIGLAVIKNDFAGAISLFLDPRSDDAEEMTVAKTFYAQGNVHEALNTCPRWATAERAILGKMVEEEKKLGPGRGFNDCAGYFTAIPKILRTMYVHSYQSYVWNKTASERVRRFGVEGPVEGDIVYNEDTKEEEEEAVAEDAREIEEDDDADTATVDDTANASTSEGRRVKYLTAEDIATGKYTIHDVLIPSCGSSVSCQPGSWMESFYEATLAEDQVSMETLSQTKGRSSELMLKGTYRKLMGKLEDVQAAFVRYTDPDQDLNQSDEDALLEQSAPSQNTVDADEVAATRDASPPESFLAMKISFNLSTASYATMALRELSKQDTSSANQKLLTEQSEDQ</sequence>
<feature type="compositionally biased region" description="Basic and acidic residues" evidence="4">
    <location>
        <begin position="61"/>
        <end position="107"/>
    </location>
</feature>
<dbReference type="GeneID" id="37011666"/>
<name>A0A316U1E2_9BASI</name>
<feature type="region of interest" description="Disordered" evidence="4">
    <location>
        <begin position="685"/>
        <end position="706"/>
    </location>
</feature>
<dbReference type="GO" id="GO:0009982">
    <property type="term" value="F:pseudouridine synthase activity"/>
    <property type="evidence" value="ECO:0007669"/>
    <property type="project" value="InterPro"/>
</dbReference>
<evidence type="ECO:0000256" key="1">
    <source>
        <dbReference type="ARBA" id="ARBA00007953"/>
    </source>
</evidence>
<dbReference type="GO" id="GO:0008033">
    <property type="term" value="P:tRNA processing"/>
    <property type="evidence" value="ECO:0007669"/>
    <property type="project" value="UniProtKB-KW"/>
</dbReference>
<dbReference type="InterPro" id="IPR042214">
    <property type="entry name" value="TruD_catalytic"/>
</dbReference>
<dbReference type="STRING" id="1684307.A0A316U1E2"/>
<evidence type="ECO:0000313" key="7">
    <source>
        <dbReference type="Proteomes" id="UP000245942"/>
    </source>
</evidence>
<accession>A0A316U1E2</accession>
<dbReference type="CDD" id="cd02576">
    <property type="entry name" value="PseudoU_synth_ScPUS7"/>
    <property type="match status" value="1"/>
</dbReference>
<dbReference type="Gene3D" id="3.30.2350.20">
    <property type="entry name" value="TruD, catalytic domain"/>
    <property type="match status" value="2"/>
</dbReference>
<dbReference type="InterPro" id="IPR020119">
    <property type="entry name" value="PsdUridine_synth_TruD_CS"/>
</dbReference>
<dbReference type="EMBL" id="KZ819337">
    <property type="protein sequence ID" value="PWN18273.1"/>
    <property type="molecule type" value="Genomic_DNA"/>
</dbReference>
<comment type="similarity">
    <text evidence="1">Belongs to the pseudouridine synthase TruD family.</text>
</comment>
<feature type="non-terminal residue" evidence="6">
    <location>
        <position position="754"/>
    </location>
</feature>
<keyword evidence="2" id="KW-0819">tRNA processing</keyword>
<feature type="non-terminal residue" evidence="6">
    <location>
        <position position="1"/>
    </location>
</feature>
<proteinExistence type="inferred from homology"/>
<keyword evidence="3" id="KW-0413">Isomerase</keyword>
<feature type="compositionally biased region" description="Acidic residues" evidence="4">
    <location>
        <begin position="554"/>
        <end position="565"/>
    </location>
</feature>
<feature type="region of interest" description="Disordered" evidence="4">
    <location>
        <begin position="43"/>
        <end position="107"/>
    </location>
</feature>
<evidence type="ECO:0000256" key="2">
    <source>
        <dbReference type="ARBA" id="ARBA00022694"/>
    </source>
</evidence>
<dbReference type="Proteomes" id="UP000245942">
    <property type="component" value="Unassembled WGS sequence"/>
</dbReference>
<evidence type="ECO:0000259" key="5">
    <source>
        <dbReference type="PROSITE" id="PS50984"/>
    </source>
</evidence>
<organism evidence="6 7">
    <name type="scientific">Pseudomicrostroma glucosiphilum</name>
    <dbReference type="NCBI Taxonomy" id="1684307"/>
    <lineage>
        <taxon>Eukaryota</taxon>
        <taxon>Fungi</taxon>
        <taxon>Dikarya</taxon>
        <taxon>Basidiomycota</taxon>
        <taxon>Ustilaginomycotina</taxon>
        <taxon>Exobasidiomycetes</taxon>
        <taxon>Microstromatales</taxon>
        <taxon>Microstromatales incertae sedis</taxon>
        <taxon>Pseudomicrostroma</taxon>
    </lineage>
</organism>
<protein>
    <submittedName>
        <fullName evidence="6">tRNA pseudouridine synthase D</fullName>
    </submittedName>
</protein>
<feature type="region of interest" description="Disordered" evidence="4">
    <location>
        <begin position="554"/>
        <end position="578"/>
    </location>
</feature>
<evidence type="ECO:0000256" key="3">
    <source>
        <dbReference type="ARBA" id="ARBA00023235"/>
    </source>
</evidence>
<dbReference type="PANTHER" id="PTHR13326">
    <property type="entry name" value="TRNA PSEUDOURIDINE SYNTHASE D"/>
    <property type="match status" value="1"/>
</dbReference>
<dbReference type="PROSITE" id="PS01268">
    <property type="entry name" value="UPF0024"/>
    <property type="match status" value="1"/>
</dbReference>
<dbReference type="NCBIfam" id="TIGR00094">
    <property type="entry name" value="tRNA_TruD_broad"/>
    <property type="match status" value="1"/>
</dbReference>
<dbReference type="InterPro" id="IPR020103">
    <property type="entry name" value="PsdUridine_synth_cat_dom_sf"/>
</dbReference>
<feature type="domain" description="TRUD" evidence="5">
    <location>
        <begin position="396"/>
        <end position="658"/>
    </location>
</feature>
<dbReference type="InterPro" id="IPR001656">
    <property type="entry name" value="PsdUridine_synth_TruD"/>
</dbReference>
<dbReference type="OrthoDB" id="447290at2759"/>